<evidence type="ECO:0000313" key="2">
    <source>
        <dbReference type="EMBL" id="GFG74676.1"/>
    </source>
</evidence>
<comment type="caution">
    <text evidence="2">The sequence shown here is derived from an EMBL/GenBank/DDBJ whole genome shotgun (WGS) entry which is preliminary data.</text>
</comment>
<name>A0A7I9XY05_9MYCO</name>
<dbReference type="EMBL" id="BLKW01000004">
    <property type="protein sequence ID" value="GFG76714.1"/>
    <property type="molecule type" value="Genomic_DNA"/>
</dbReference>
<reference evidence="2" key="2">
    <citation type="submission" date="2020-02" db="EMBL/GenBank/DDBJ databases">
        <authorList>
            <person name="Matsumoto Y."/>
            <person name="Motooka D."/>
            <person name="Nakamura S."/>
        </authorList>
    </citation>
    <scope>NUCLEOTIDE SEQUENCE</scope>
    <source>
        <strain evidence="2">JCM 17322</strain>
    </source>
</reference>
<evidence type="ECO:0000256" key="1">
    <source>
        <dbReference type="SAM" id="MobiDB-lite"/>
    </source>
</evidence>
<keyword evidence="4" id="KW-1185">Reference proteome</keyword>
<accession>A0A7I9XY05</accession>
<proteinExistence type="predicted"/>
<gene>
    <name evidence="2" type="ORF">MBOT_20410</name>
    <name evidence="3" type="ORF">MBOT_40790</name>
</gene>
<dbReference type="EMBL" id="BLKW01000003">
    <property type="protein sequence ID" value="GFG74676.1"/>
    <property type="molecule type" value="Genomic_DNA"/>
</dbReference>
<dbReference type="RefSeq" id="WP_163756920.1">
    <property type="nucleotide sequence ID" value="NZ_BLKW01000003.1"/>
</dbReference>
<evidence type="ECO:0000313" key="3">
    <source>
        <dbReference type="EMBL" id="GFG76714.1"/>
    </source>
</evidence>
<dbReference type="AlphaFoldDB" id="A0A7I9XY05"/>
<feature type="compositionally biased region" description="Basic and acidic residues" evidence="1">
    <location>
        <begin position="266"/>
        <end position="277"/>
    </location>
</feature>
<dbReference type="Proteomes" id="UP000465361">
    <property type="component" value="Unassembled WGS sequence"/>
</dbReference>
<reference evidence="2 4" key="1">
    <citation type="journal article" date="2019" name="Emerg. Microbes Infect.">
        <title>Comprehensive subspecies identification of 175 nontuberculous mycobacteria species based on 7547 genomic profiles.</title>
        <authorList>
            <person name="Matsumoto Y."/>
            <person name="Kinjo T."/>
            <person name="Motooka D."/>
            <person name="Nabeya D."/>
            <person name="Jung N."/>
            <person name="Uechi K."/>
            <person name="Horii T."/>
            <person name="Iida T."/>
            <person name="Fujita J."/>
            <person name="Nakamura S."/>
        </authorList>
    </citation>
    <scope>NUCLEOTIDE SEQUENCE [LARGE SCALE GENOMIC DNA]</scope>
    <source>
        <strain evidence="2 4">JCM 17322</strain>
    </source>
</reference>
<feature type="region of interest" description="Disordered" evidence="1">
    <location>
        <begin position="250"/>
        <end position="277"/>
    </location>
</feature>
<protein>
    <submittedName>
        <fullName evidence="2">Uncharacterized protein</fullName>
    </submittedName>
</protein>
<sequence>MKYKLGLKPVHTHPRIRLCDYYTSDLPSVDSLKFPLGHAGLVKPRMYLNDRIGDCAIAGSIEEIRLANALRGVTVNFTDDTAVQNYSEITGYNPADPGSDQGTDVHELYEFRQNTGIVDADGNRHKIVAYAGLTPGDWDEMLIALSLFEVVGVGILVPDYAEAQFESGQAWHLIPGRHRVEGGHYIPVWGASDRHTAQLPTWGGDGAITAPFFSAFNTVAVVALTEEMFTGGKSPAGVDFDKLSSDLRKLDTGPVLAPTPRRRPRKDSDELAPRPGP</sequence>
<evidence type="ECO:0000313" key="4">
    <source>
        <dbReference type="Proteomes" id="UP000465361"/>
    </source>
</evidence>
<organism evidence="2 4">
    <name type="scientific">Mycobacterium botniense</name>
    <dbReference type="NCBI Taxonomy" id="84962"/>
    <lineage>
        <taxon>Bacteria</taxon>
        <taxon>Bacillati</taxon>
        <taxon>Actinomycetota</taxon>
        <taxon>Actinomycetes</taxon>
        <taxon>Mycobacteriales</taxon>
        <taxon>Mycobacteriaceae</taxon>
        <taxon>Mycobacterium</taxon>
    </lineage>
</organism>